<reference evidence="3" key="1">
    <citation type="submission" date="2008-08" db="EMBL/GenBank/DDBJ databases">
        <title>The complete genome sequence of Coprothermobacter proteolyticus strain ATCC 5245 / DSM 5265 / BT.</title>
        <authorList>
            <person name="Dodson R.J."/>
            <person name="Durkin A.S."/>
            <person name="Wu M."/>
            <person name="Eisen J."/>
            <person name="Sutton G."/>
        </authorList>
    </citation>
    <scope>NUCLEOTIDE SEQUENCE [LARGE SCALE GENOMIC DNA]</scope>
    <source>
        <strain evidence="3">ATCC 35245 / DSM 5265 / OCM 4 / BT</strain>
    </source>
</reference>
<dbReference type="PANTHER" id="PTHR34039">
    <property type="entry name" value="UPF0102 PROTEIN YRAN"/>
    <property type="match status" value="1"/>
</dbReference>
<organism evidence="2 3">
    <name type="scientific">Coprothermobacter proteolyticus (strain ATCC 35245 / DSM 5265 / OCM 4 / BT)</name>
    <dbReference type="NCBI Taxonomy" id="309798"/>
    <lineage>
        <taxon>Bacteria</taxon>
        <taxon>Pseudomonadati</taxon>
        <taxon>Coprothermobacterota</taxon>
        <taxon>Coprothermobacteria</taxon>
        <taxon>Coprothermobacterales</taxon>
        <taxon>Coprothermobacteraceae</taxon>
        <taxon>Coprothermobacter</taxon>
    </lineage>
</organism>
<dbReference type="Gene3D" id="3.40.1350.10">
    <property type="match status" value="1"/>
</dbReference>
<dbReference type="STRING" id="309798.COPRO5265_0707"/>
<dbReference type="KEGG" id="cpo:COPRO5265_0707"/>
<dbReference type="Proteomes" id="UP000001732">
    <property type="component" value="Chromosome"/>
</dbReference>
<accession>B5Y8F8</accession>
<gene>
    <name evidence="2" type="ordered locus">COPRO5265_0707</name>
</gene>
<dbReference type="InterPro" id="IPR011335">
    <property type="entry name" value="Restrct_endonuc-II-like"/>
</dbReference>
<dbReference type="GO" id="GO:0003676">
    <property type="term" value="F:nucleic acid binding"/>
    <property type="evidence" value="ECO:0007669"/>
    <property type="project" value="InterPro"/>
</dbReference>
<dbReference type="PANTHER" id="PTHR34039:SF1">
    <property type="entry name" value="UPF0102 PROTEIN YRAN"/>
    <property type="match status" value="1"/>
</dbReference>
<proteinExistence type="inferred from homology"/>
<dbReference type="RefSeq" id="WP_012544123.1">
    <property type="nucleotide sequence ID" value="NC_011295.1"/>
</dbReference>
<name>B5Y8F8_COPPD</name>
<comment type="similarity">
    <text evidence="1">Belongs to the UPF0102 family.</text>
</comment>
<dbReference type="EMBL" id="CP001145">
    <property type="protein sequence ID" value="ACI17471.1"/>
    <property type="molecule type" value="Genomic_DNA"/>
</dbReference>
<evidence type="ECO:0000313" key="2">
    <source>
        <dbReference type="EMBL" id="ACI17471.1"/>
    </source>
</evidence>
<sequence length="115" mass="13366">MSRHFSEDRVASFLVSQKYRILDQNVVFPTGEIDIVALKGRTLVFVEVRYRKNFDAAETVDSRKLERIMQCAYLYTGGEQSYRIDVFACGPQGCHWYKGVRLDGCCESVEWVNLW</sequence>
<evidence type="ECO:0000256" key="1">
    <source>
        <dbReference type="ARBA" id="ARBA00006738"/>
    </source>
</evidence>
<dbReference type="Pfam" id="PF02021">
    <property type="entry name" value="UPF0102"/>
    <property type="match status" value="1"/>
</dbReference>
<reference evidence="2 3" key="2">
    <citation type="journal article" date="2014" name="Genome Announc.">
        <title>Complete Genome Sequence of Coprothermobacter proteolyticus DSM 5265.</title>
        <authorList>
            <person name="Alexiev A."/>
            <person name="Coil D.A."/>
            <person name="Badger J.H."/>
            <person name="Enticknap J."/>
            <person name="Ward N."/>
            <person name="Robb F.T."/>
            <person name="Eisen J.A."/>
        </authorList>
    </citation>
    <scope>NUCLEOTIDE SEQUENCE [LARGE SCALE GENOMIC DNA]</scope>
    <source>
        <strain evidence="3">ATCC 35245 / DSM 5265 / OCM 4 / BT</strain>
    </source>
</reference>
<protein>
    <submittedName>
        <fullName evidence="2">Uncharacterized protein</fullName>
    </submittedName>
</protein>
<dbReference type="InterPro" id="IPR003509">
    <property type="entry name" value="UPF0102_YraN-like"/>
</dbReference>
<dbReference type="InterPro" id="IPR011856">
    <property type="entry name" value="tRNA_endonuc-like_dom_sf"/>
</dbReference>
<dbReference type="SUPFAM" id="SSF52980">
    <property type="entry name" value="Restriction endonuclease-like"/>
    <property type="match status" value="1"/>
</dbReference>
<dbReference type="eggNOG" id="COG0792">
    <property type="taxonomic scope" value="Bacteria"/>
</dbReference>
<dbReference type="HOGENOM" id="CLU_115353_1_1_9"/>
<evidence type="ECO:0000313" key="3">
    <source>
        <dbReference type="Proteomes" id="UP000001732"/>
    </source>
</evidence>
<keyword evidence="3" id="KW-1185">Reference proteome</keyword>
<dbReference type="AlphaFoldDB" id="B5Y8F8"/>
<dbReference type="OrthoDB" id="9802516at2"/>